<proteinExistence type="predicted"/>
<reference evidence="1 2" key="1">
    <citation type="submission" date="2018-07" db="EMBL/GenBank/DDBJ databases">
        <title>Genomic Encyclopedia of Type Strains, Phase III (KMG-III): the genomes of soil and plant-associated and newly described type strains.</title>
        <authorList>
            <person name="Whitman W."/>
        </authorList>
    </citation>
    <scope>NUCLEOTIDE SEQUENCE [LARGE SCALE GENOMIC DNA]</scope>
    <source>
        <strain evidence="1 2">CECT 7958</strain>
    </source>
</reference>
<dbReference type="EMBL" id="QPJO01000001">
    <property type="protein sequence ID" value="RCW93766.1"/>
    <property type="molecule type" value="Genomic_DNA"/>
</dbReference>
<dbReference type="Proteomes" id="UP000253436">
    <property type="component" value="Unassembled WGS sequence"/>
</dbReference>
<organism evidence="1 2">
    <name type="scientific">Winogradskyella arenosi</name>
    <dbReference type="NCBI Taxonomy" id="533325"/>
    <lineage>
        <taxon>Bacteria</taxon>
        <taxon>Pseudomonadati</taxon>
        <taxon>Bacteroidota</taxon>
        <taxon>Flavobacteriia</taxon>
        <taxon>Flavobacteriales</taxon>
        <taxon>Flavobacteriaceae</taxon>
        <taxon>Winogradskyella</taxon>
    </lineage>
</organism>
<gene>
    <name evidence="1" type="ORF">DFQ08_101564</name>
</gene>
<protein>
    <submittedName>
        <fullName evidence="1">Uncharacterized protein</fullName>
    </submittedName>
</protein>
<accession>A0A368ZMG7</accession>
<keyword evidence="2" id="KW-1185">Reference proteome</keyword>
<name>A0A368ZMG7_9FLAO</name>
<evidence type="ECO:0000313" key="1">
    <source>
        <dbReference type="EMBL" id="RCW93766.1"/>
    </source>
</evidence>
<sequence>MALLSAPSIIASVDDSIDTTCFFSVNEEEDQLSFKLLFNKNEEVSDTVFENQSNEHLGEYTFKQYPKPHLNLISPPPDYVS</sequence>
<evidence type="ECO:0000313" key="2">
    <source>
        <dbReference type="Proteomes" id="UP000253436"/>
    </source>
</evidence>
<dbReference type="AlphaFoldDB" id="A0A368ZMG7"/>
<comment type="caution">
    <text evidence="1">The sequence shown here is derived from an EMBL/GenBank/DDBJ whole genome shotgun (WGS) entry which is preliminary data.</text>
</comment>